<dbReference type="Proteomes" id="UP001154015">
    <property type="component" value="Unassembled WGS sequence"/>
</dbReference>
<reference evidence="1" key="1">
    <citation type="submission" date="2022-03" db="EMBL/GenBank/DDBJ databases">
        <authorList>
            <person name="Leyn A S."/>
        </authorList>
    </citation>
    <scope>NUCLEOTIDE SEQUENCE</scope>
    <source>
        <strain evidence="1">Streptomyces globisporus 4-3</strain>
    </source>
</reference>
<dbReference type="RefSeq" id="WP_318575530.1">
    <property type="nucleotide sequence ID" value="NZ_CAKXYP010000025.1"/>
</dbReference>
<proteinExistence type="predicted"/>
<evidence type="ECO:0000313" key="1">
    <source>
        <dbReference type="EMBL" id="CAH9419564.1"/>
    </source>
</evidence>
<protein>
    <submittedName>
        <fullName evidence="1">Uncharacterized protein</fullName>
    </submittedName>
</protein>
<evidence type="ECO:0000313" key="2">
    <source>
        <dbReference type="Proteomes" id="UP001154015"/>
    </source>
</evidence>
<sequence>MNTQPTRPAMTMREIREHLGHVTPGLPDVDVTVTRIEVSLLPEGDINRKYYRLFVERTVRGTWTVHDGHGGYDIDGDWAPGLAVAHEFADSDDAVALAKRLAPNVTVNSLTAADVYRRYPPHPVNAVPAAPVAIGGSRPAHRTCTHLEPLMPDTTPADLVTVHYADVELDNGENIRALAVGEYLELAEPTAGMTPGTWQVVAWHGDDPVFPDEAVMRPVSTAEVLELRRAASEKLAAITGGTR</sequence>
<accession>A0ABM9H7C4</accession>
<organism evidence="1 2">
    <name type="scientific">Streptomyces globisporus</name>
    <dbReference type="NCBI Taxonomy" id="1908"/>
    <lineage>
        <taxon>Bacteria</taxon>
        <taxon>Bacillati</taxon>
        <taxon>Actinomycetota</taxon>
        <taxon>Actinomycetes</taxon>
        <taxon>Kitasatosporales</taxon>
        <taxon>Streptomycetaceae</taxon>
        <taxon>Streptomyces</taxon>
    </lineage>
</organism>
<comment type="caution">
    <text evidence="1">The sequence shown here is derived from an EMBL/GenBank/DDBJ whole genome shotgun (WGS) entry which is preliminary data.</text>
</comment>
<keyword evidence="2" id="KW-1185">Reference proteome</keyword>
<dbReference type="EMBL" id="CAKXYP010000025">
    <property type="protein sequence ID" value="CAH9419564.1"/>
    <property type="molecule type" value="Genomic_DNA"/>
</dbReference>
<gene>
    <name evidence="1" type="ORF">SGL43_06619</name>
</gene>
<name>A0ABM9H7C4_STRGL</name>